<evidence type="ECO:0000256" key="1">
    <source>
        <dbReference type="PIRNR" id="PIRNR036409"/>
    </source>
</evidence>
<dbReference type="InterPro" id="IPR012381">
    <property type="entry name" value="EutP_PduV"/>
</dbReference>
<dbReference type="STRING" id="1423815.FC27_GL000985"/>
<dbReference type="Pfam" id="PF10662">
    <property type="entry name" value="PduV-EutP"/>
    <property type="match status" value="1"/>
</dbReference>
<dbReference type="OrthoDB" id="6179at2"/>
<dbReference type="RefSeq" id="WP_010624082.1">
    <property type="nucleotide sequence ID" value="NZ_AZFA01000002.1"/>
</dbReference>
<dbReference type="NCBIfam" id="TIGR02528">
    <property type="entry name" value="EutP"/>
    <property type="match status" value="1"/>
</dbReference>
<dbReference type="GO" id="GO:0005524">
    <property type="term" value="F:ATP binding"/>
    <property type="evidence" value="ECO:0007669"/>
    <property type="project" value="UniProtKB-UniRule"/>
</dbReference>
<name>A0A0R1SPK4_9LACO</name>
<keyword evidence="1" id="KW-0547">Nucleotide-binding</keyword>
<dbReference type="EMBL" id="AZFA01000002">
    <property type="protein sequence ID" value="KRL68243.1"/>
    <property type="molecule type" value="Genomic_DNA"/>
</dbReference>
<gene>
    <name evidence="2" type="ORF">FC27_GL000985</name>
</gene>
<dbReference type="PANTHER" id="PTHR40453:SF1">
    <property type="entry name" value="PROTEIN YOEF"/>
    <property type="match status" value="1"/>
</dbReference>
<sequence>MKKAFLVGAVGCGKTTFKQVMMNEKRSYDKTQAIEFFNNLIDSPGEFTEHRRMYSALNVTANSSDLVVMMQSVSDHRQIFSPGFARMFLKPVSGVVTKIDLAKDEGDIEFAKDQLILAGATKIYYISNVEDPSPENEIQQLIDYLKEDVVKK</sequence>
<organism evidence="2 3">
    <name type="scientific">Companilactobacillus versmoldensis DSM 14857 = KCTC 3814</name>
    <dbReference type="NCBI Taxonomy" id="1423815"/>
    <lineage>
        <taxon>Bacteria</taxon>
        <taxon>Bacillati</taxon>
        <taxon>Bacillota</taxon>
        <taxon>Bacilli</taxon>
        <taxon>Lactobacillales</taxon>
        <taxon>Lactobacillaceae</taxon>
        <taxon>Companilactobacillus</taxon>
    </lineage>
</organism>
<keyword evidence="3" id="KW-1185">Reference proteome</keyword>
<protein>
    <submittedName>
        <fullName evidence="2">Propanediol utilization protein PduV</fullName>
    </submittedName>
</protein>
<dbReference type="Gene3D" id="3.40.50.300">
    <property type="entry name" value="P-loop containing nucleotide triphosphate hydrolases"/>
    <property type="match status" value="1"/>
</dbReference>
<dbReference type="PATRIC" id="fig|1423815.3.peg.1005"/>
<dbReference type="PANTHER" id="PTHR40453">
    <property type="entry name" value="PROTEIN YOEF"/>
    <property type="match status" value="1"/>
</dbReference>
<evidence type="ECO:0000313" key="2">
    <source>
        <dbReference type="EMBL" id="KRL68243.1"/>
    </source>
</evidence>
<reference evidence="2 3" key="1">
    <citation type="journal article" date="2015" name="Genome Announc.">
        <title>Expanding the biotechnology potential of lactobacilli through comparative genomics of 213 strains and associated genera.</title>
        <authorList>
            <person name="Sun Z."/>
            <person name="Harris H.M."/>
            <person name="McCann A."/>
            <person name="Guo C."/>
            <person name="Argimon S."/>
            <person name="Zhang W."/>
            <person name="Yang X."/>
            <person name="Jeffery I.B."/>
            <person name="Cooney J.C."/>
            <person name="Kagawa T.F."/>
            <person name="Liu W."/>
            <person name="Song Y."/>
            <person name="Salvetti E."/>
            <person name="Wrobel A."/>
            <person name="Rasinkangas P."/>
            <person name="Parkhill J."/>
            <person name="Rea M.C."/>
            <person name="O'Sullivan O."/>
            <person name="Ritari J."/>
            <person name="Douillard F.P."/>
            <person name="Paul Ross R."/>
            <person name="Yang R."/>
            <person name="Briner A.E."/>
            <person name="Felis G.E."/>
            <person name="de Vos W.M."/>
            <person name="Barrangou R."/>
            <person name="Klaenhammer T.R."/>
            <person name="Caufield P.W."/>
            <person name="Cui Y."/>
            <person name="Zhang H."/>
            <person name="O'Toole P.W."/>
        </authorList>
    </citation>
    <scope>NUCLEOTIDE SEQUENCE [LARGE SCALE GENOMIC DNA]</scope>
    <source>
        <strain evidence="2 3">DSM 14857</strain>
    </source>
</reference>
<dbReference type="InterPro" id="IPR027417">
    <property type="entry name" value="P-loop_NTPase"/>
</dbReference>
<dbReference type="eggNOG" id="COG4917">
    <property type="taxonomic scope" value="Bacteria"/>
</dbReference>
<dbReference type="PIRSF" id="PIRSF036409">
    <property type="entry name" value="EutP_PduV"/>
    <property type="match status" value="1"/>
</dbReference>
<comment type="caution">
    <text evidence="2">The sequence shown here is derived from an EMBL/GenBank/DDBJ whole genome shotgun (WGS) entry which is preliminary data.</text>
</comment>
<dbReference type="SUPFAM" id="SSF52540">
    <property type="entry name" value="P-loop containing nucleoside triphosphate hydrolases"/>
    <property type="match status" value="1"/>
</dbReference>
<comment type="similarity">
    <text evidence="1">Belongs to the EutP/PduV family.</text>
</comment>
<dbReference type="Proteomes" id="UP000051647">
    <property type="component" value="Unassembled WGS sequence"/>
</dbReference>
<dbReference type="AlphaFoldDB" id="A0A0R1SPK4"/>
<evidence type="ECO:0000313" key="3">
    <source>
        <dbReference type="Proteomes" id="UP000051647"/>
    </source>
</evidence>
<accession>A0A0R1SPK4</accession>
<dbReference type="CDD" id="cd00882">
    <property type="entry name" value="Ras_like_GTPase"/>
    <property type="match status" value="1"/>
</dbReference>
<dbReference type="GO" id="GO:0006576">
    <property type="term" value="P:biogenic amine metabolic process"/>
    <property type="evidence" value="ECO:0007669"/>
    <property type="project" value="InterPro"/>
</dbReference>
<proteinExistence type="inferred from homology"/>